<name>E2NC04_9BACE</name>
<dbReference type="AlphaFoldDB" id="E2NC04"/>
<accession>E2NC04</accession>
<dbReference type="EMBL" id="ACCH01000146">
    <property type="protein sequence ID" value="EEF90527.1"/>
    <property type="molecule type" value="Genomic_DNA"/>
</dbReference>
<comment type="caution">
    <text evidence="1">The sequence shown here is derived from an EMBL/GenBank/DDBJ whole genome shotgun (WGS) entry which is preliminary data.</text>
</comment>
<evidence type="ECO:0000313" key="1">
    <source>
        <dbReference type="EMBL" id="EEF90527.1"/>
    </source>
</evidence>
<gene>
    <name evidence="1" type="ORF">BACCELL_01811</name>
</gene>
<proteinExistence type="predicted"/>
<dbReference type="HOGENOM" id="CLU_3246949_0_0_10"/>
<sequence length="42" mass="5284">MDVLFPQLEKYFFPIRENDFSNWEKRNRGINDHLCTKLFYEE</sequence>
<reference evidence="1 2" key="1">
    <citation type="submission" date="2008-12" db="EMBL/GenBank/DDBJ databases">
        <authorList>
            <person name="Fulton L."/>
            <person name="Clifton S."/>
            <person name="Fulton B."/>
            <person name="Xu J."/>
            <person name="Minx P."/>
            <person name="Pepin K.H."/>
            <person name="Johnson M."/>
            <person name="Bhonagiri V."/>
            <person name="Nash W.E."/>
            <person name="Mardis E.R."/>
            <person name="Wilson R.K."/>
        </authorList>
    </citation>
    <scope>NUCLEOTIDE SEQUENCE [LARGE SCALE GENOMIC DNA]</scope>
    <source>
        <strain evidence="1 2">DSM 14838</strain>
    </source>
</reference>
<reference evidence="1 2" key="2">
    <citation type="submission" date="2009-01" db="EMBL/GenBank/DDBJ databases">
        <title>Draft genome sequence of Bacteroides cellulosilyticus (DSM 14838).</title>
        <authorList>
            <person name="Sudarsanam P."/>
            <person name="Ley R."/>
            <person name="Guruge J."/>
            <person name="Turnbaugh P.J."/>
            <person name="Mahowald M."/>
            <person name="Liep D."/>
            <person name="Gordon J."/>
        </authorList>
    </citation>
    <scope>NUCLEOTIDE SEQUENCE [LARGE SCALE GENOMIC DNA]</scope>
    <source>
        <strain evidence="1 2">DSM 14838</strain>
    </source>
</reference>
<protein>
    <submittedName>
        <fullName evidence="1">Uncharacterized protein</fullName>
    </submittedName>
</protein>
<organism evidence="1 2">
    <name type="scientific">Bacteroides cellulosilyticus DSM 14838</name>
    <dbReference type="NCBI Taxonomy" id="537012"/>
    <lineage>
        <taxon>Bacteria</taxon>
        <taxon>Pseudomonadati</taxon>
        <taxon>Bacteroidota</taxon>
        <taxon>Bacteroidia</taxon>
        <taxon>Bacteroidales</taxon>
        <taxon>Bacteroidaceae</taxon>
        <taxon>Bacteroides</taxon>
    </lineage>
</organism>
<evidence type="ECO:0000313" key="2">
    <source>
        <dbReference type="Proteomes" id="UP000003711"/>
    </source>
</evidence>
<dbReference type="Proteomes" id="UP000003711">
    <property type="component" value="Unassembled WGS sequence"/>
</dbReference>